<evidence type="ECO:0000256" key="4">
    <source>
        <dbReference type="ARBA" id="ARBA00022519"/>
    </source>
</evidence>
<dbReference type="PANTHER" id="PTHR35011:SF2">
    <property type="entry name" value="2,3-DIKETO-L-GULONATE TRAP TRANSPORTER SMALL PERMEASE PROTEIN YIAM"/>
    <property type="match status" value="1"/>
</dbReference>
<keyword evidence="3" id="KW-1003">Cell membrane</keyword>
<dbReference type="PANTHER" id="PTHR35011">
    <property type="entry name" value="2,3-DIKETO-L-GULONATE TRAP TRANSPORTER SMALL PERMEASE PROTEIN YIAM"/>
    <property type="match status" value="1"/>
</dbReference>
<feature type="transmembrane region" description="Helical" evidence="9">
    <location>
        <begin position="138"/>
        <end position="157"/>
    </location>
</feature>
<dbReference type="STRING" id="1120976.SAMN03080606_03001"/>
<organism evidence="11 12">
    <name type="scientific">Alkaliphilus peptidifermentans DSM 18978</name>
    <dbReference type="NCBI Taxonomy" id="1120976"/>
    <lineage>
        <taxon>Bacteria</taxon>
        <taxon>Bacillati</taxon>
        <taxon>Bacillota</taxon>
        <taxon>Clostridia</taxon>
        <taxon>Peptostreptococcales</taxon>
        <taxon>Natronincolaceae</taxon>
        <taxon>Alkaliphilus</taxon>
    </lineage>
</organism>
<evidence type="ECO:0000313" key="11">
    <source>
        <dbReference type="EMBL" id="SCY90988.1"/>
    </source>
</evidence>
<keyword evidence="6 9" id="KW-1133">Transmembrane helix</keyword>
<dbReference type="Proteomes" id="UP000198636">
    <property type="component" value="Unassembled WGS sequence"/>
</dbReference>
<evidence type="ECO:0000256" key="7">
    <source>
        <dbReference type="ARBA" id="ARBA00023136"/>
    </source>
</evidence>
<dbReference type="GO" id="GO:0015740">
    <property type="term" value="P:C4-dicarboxylate transport"/>
    <property type="evidence" value="ECO:0007669"/>
    <property type="project" value="TreeGrafter"/>
</dbReference>
<feature type="transmembrane region" description="Helical" evidence="9">
    <location>
        <begin position="21"/>
        <end position="45"/>
    </location>
</feature>
<comment type="subcellular location">
    <subcellularLocation>
        <location evidence="1">Cell inner membrane</location>
        <topology evidence="1">Multi-pass membrane protein</topology>
    </subcellularLocation>
</comment>
<keyword evidence="4" id="KW-0997">Cell inner membrane</keyword>
<dbReference type="InterPro" id="IPR055348">
    <property type="entry name" value="DctQ"/>
</dbReference>
<dbReference type="GO" id="GO:0005886">
    <property type="term" value="C:plasma membrane"/>
    <property type="evidence" value="ECO:0007669"/>
    <property type="project" value="UniProtKB-SubCell"/>
</dbReference>
<keyword evidence="5 9" id="KW-0812">Transmembrane</keyword>
<feature type="transmembrane region" description="Helical" evidence="9">
    <location>
        <begin position="57"/>
        <end position="76"/>
    </location>
</feature>
<dbReference type="EMBL" id="FMUS01000021">
    <property type="protein sequence ID" value="SCY90988.1"/>
    <property type="molecule type" value="Genomic_DNA"/>
</dbReference>
<evidence type="ECO:0000256" key="3">
    <source>
        <dbReference type="ARBA" id="ARBA00022475"/>
    </source>
</evidence>
<evidence type="ECO:0000256" key="9">
    <source>
        <dbReference type="SAM" id="Phobius"/>
    </source>
</evidence>
<dbReference type="OrthoDB" id="45144at2"/>
<evidence type="ECO:0000313" key="12">
    <source>
        <dbReference type="Proteomes" id="UP000198636"/>
    </source>
</evidence>
<keyword evidence="12" id="KW-1185">Reference proteome</keyword>
<evidence type="ECO:0000256" key="2">
    <source>
        <dbReference type="ARBA" id="ARBA00022448"/>
    </source>
</evidence>
<name>A0A1G5JTA7_9FIRM</name>
<sequence length="211" mass="24396">MLKNIKNGVFSTFKIIGKSVEWFEVIVLSLGVCALASLLITNVIARTFFKSIYFAEEISELLVILITFTGVSYAVRKARHVRMGAIFDAMNPKIQKVLIFLICGISAIVMFLMSRYSYDYMMMSRRMLHRTPALRLPYWFFLIIIPIGFFSAGIQYIRTIVKNIVEKDVWLSPEQQGDYEAEELRSIVEKHEDLAENIFMVEEVVKDKDKV</sequence>
<accession>A0A1G5JTA7</accession>
<gene>
    <name evidence="11" type="ORF">SAMN03080606_03001</name>
</gene>
<evidence type="ECO:0000256" key="8">
    <source>
        <dbReference type="ARBA" id="ARBA00038436"/>
    </source>
</evidence>
<dbReference type="RefSeq" id="WP_091545238.1">
    <property type="nucleotide sequence ID" value="NZ_FMUS01000021.1"/>
</dbReference>
<dbReference type="InterPro" id="IPR007387">
    <property type="entry name" value="TRAP_DctQ"/>
</dbReference>
<evidence type="ECO:0000256" key="5">
    <source>
        <dbReference type="ARBA" id="ARBA00022692"/>
    </source>
</evidence>
<feature type="domain" description="Tripartite ATP-independent periplasmic transporters DctQ component" evidence="10">
    <location>
        <begin position="37"/>
        <end position="163"/>
    </location>
</feature>
<dbReference type="Pfam" id="PF04290">
    <property type="entry name" value="DctQ"/>
    <property type="match status" value="1"/>
</dbReference>
<proteinExistence type="inferred from homology"/>
<comment type="similarity">
    <text evidence="8">Belongs to the TRAP transporter small permease family.</text>
</comment>
<keyword evidence="7 9" id="KW-0472">Membrane</keyword>
<feature type="transmembrane region" description="Helical" evidence="9">
    <location>
        <begin position="97"/>
        <end position="118"/>
    </location>
</feature>
<evidence type="ECO:0000256" key="6">
    <source>
        <dbReference type="ARBA" id="ARBA00022989"/>
    </source>
</evidence>
<reference evidence="11 12" key="1">
    <citation type="submission" date="2016-10" db="EMBL/GenBank/DDBJ databases">
        <authorList>
            <person name="de Groot N.N."/>
        </authorList>
    </citation>
    <scope>NUCLEOTIDE SEQUENCE [LARGE SCALE GENOMIC DNA]</scope>
    <source>
        <strain evidence="11 12">DSM 18978</strain>
    </source>
</reference>
<evidence type="ECO:0000256" key="1">
    <source>
        <dbReference type="ARBA" id="ARBA00004429"/>
    </source>
</evidence>
<evidence type="ECO:0000259" key="10">
    <source>
        <dbReference type="Pfam" id="PF04290"/>
    </source>
</evidence>
<dbReference type="GO" id="GO:0022857">
    <property type="term" value="F:transmembrane transporter activity"/>
    <property type="evidence" value="ECO:0007669"/>
    <property type="project" value="TreeGrafter"/>
</dbReference>
<protein>
    <submittedName>
        <fullName evidence="11">TRAP-type C4-dicarboxylate transport system, small permease component</fullName>
    </submittedName>
</protein>
<dbReference type="AlphaFoldDB" id="A0A1G5JTA7"/>
<keyword evidence="2" id="KW-0813">Transport</keyword>